<dbReference type="STRING" id="1122184.SAMN02745176_01263"/>
<dbReference type="InterPro" id="IPR007374">
    <property type="entry name" value="ASCH_domain"/>
</dbReference>
<dbReference type="AlphaFoldDB" id="A0A1M6DSA0"/>
<dbReference type="CDD" id="cd06553">
    <property type="entry name" value="ASCH_Ef3133_like"/>
    <property type="match status" value="1"/>
</dbReference>
<dbReference type="PIRSF" id="PIRSF021320">
    <property type="entry name" value="DUF984"/>
    <property type="match status" value="1"/>
</dbReference>
<protein>
    <submittedName>
        <fullName evidence="2">Uncharacterized protein YhfF</fullName>
    </submittedName>
</protein>
<dbReference type="EMBL" id="FQZS01000007">
    <property type="protein sequence ID" value="SHI76124.1"/>
    <property type="molecule type" value="Genomic_DNA"/>
</dbReference>
<dbReference type="SMART" id="SM01022">
    <property type="entry name" value="ASCH"/>
    <property type="match status" value="1"/>
</dbReference>
<feature type="domain" description="ASCH" evidence="1">
    <location>
        <begin position="31"/>
        <end position="154"/>
    </location>
</feature>
<dbReference type="PANTHER" id="PTHR39203">
    <property type="entry name" value="CYTOPLASMIC PROTEIN-RELATED"/>
    <property type="match status" value="1"/>
</dbReference>
<accession>A0A1M6DSA0</accession>
<evidence type="ECO:0000313" key="2">
    <source>
        <dbReference type="EMBL" id="SHI76124.1"/>
    </source>
</evidence>
<dbReference type="RefSeq" id="WP_073025392.1">
    <property type="nucleotide sequence ID" value="NZ_FQZS01000007.1"/>
</dbReference>
<evidence type="ECO:0000259" key="1">
    <source>
        <dbReference type="SMART" id="SM01022"/>
    </source>
</evidence>
<evidence type="ECO:0000313" key="3">
    <source>
        <dbReference type="Proteomes" id="UP000184442"/>
    </source>
</evidence>
<dbReference type="OrthoDB" id="9807542at2"/>
<name>A0A1M6DSA0_9FIRM</name>
<dbReference type="InterPro" id="IPR009326">
    <property type="entry name" value="DUF984"/>
</dbReference>
<dbReference type="InterPro" id="IPR015947">
    <property type="entry name" value="PUA-like_sf"/>
</dbReference>
<dbReference type="PANTHER" id="PTHR39203:SF1">
    <property type="entry name" value="CYTOPLASMIC PROTEIN"/>
    <property type="match status" value="1"/>
</dbReference>
<keyword evidence="3" id="KW-1185">Reference proteome</keyword>
<dbReference type="Gene3D" id="3.10.400.10">
    <property type="entry name" value="Sulfate adenylyltransferase"/>
    <property type="match status" value="1"/>
</dbReference>
<reference evidence="2 3" key="1">
    <citation type="submission" date="2016-11" db="EMBL/GenBank/DDBJ databases">
        <authorList>
            <person name="Jaros S."/>
            <person name="Januszkiewicz K."/>
            <person name="Wedrychowicz H."/>
        </authorList>
    </citation>
    <scope>NUCLEOTIDE SEQUENCE [LARGE SCALE GENOMIC DNA]</scope>
    <source>
        <strain evidence="2 3">DSM 19022</strain>
    </source>
</reference>
<dbReference type="SUPFAM" id="SSF88697">
    <property type="entry name" value="PUA domain-like"/>
    <property type="match status" value="1"/>
</dbReference>
<dbReference type="Proteomes" id="UP000184442">
    <property type="component" value="Unassembled WGS sequence"/>
</dbReference>
<gene>
    <name evidence="2" type="ORF">SAMN02745176_01263</name>
</gene>
<dbReference type="Pfam" id="PF04266">
    <property type="entry name" value="ASCH"/>
    <property type="match status" value="1"/>
</dbReference>
<proteinExistence type="predicted"/>
<sequence>MKHESVKRMWEEYLSSEGEKPSATDRKYSAWHFCDNREDADELAQLVVQGIKRATASLYLSYEADNQELPKVGDYSIITDWDGIAQCIVRTEKVDILPFKDVTAEFAALEGEGDKSLEYWRDCHWRYFSREIRPLGKEPSEDMLVVCEEFEVVYK</sequence>
<organism evidence="2 3">
    <name type="scientific">Lutispora thermophila DSM 19022</name>
    <dbReference type="NCBI Taxonomy" id="1122184"/>
    <lineage>
        <taxon>Bacteria</taxon>
        <taxon>Bacillati</taxon>
        <taxon>Bacillota</taxon>
        <taxon>Clostridia</taxon>
        <taxon>Lutisporales</taxon>
        <taxon>Lutisporaceae</taxon>
        <taxon>Lutispora</taxon>
    </lineage>
</organism>